<keyword evidence="4" id="KW-0032">Aminotransferase</keyword>
<dbReference type="Pfam" id="PF00155">
    <property type="entry name" value="Aminotran_1_2"/>
    <property type="match status" value="1"/>
</dbReference>
<dbReference type="AlphaFoldDB" id="A0A0C4Y572"/>
<name>A0A0C4Y572_9BURK</name>
<dbReference type="GO" id="GO:1901605">
    <property type="term" value="P:alpha-amino acid metabolic process"/>
    <property type="evidence" value="ECO:0007669"/>
    <property type="project" value="TreeGrafter"/>
</dbReference>
<feature type="domain" description="Aminotransferase class I/classII large" evidence="7">
    <location>
        <begin position="51"/>
        <end position="398"/>
    </location>
</feature>
<comment type="similarity">
    <text evidence="2">Belongs to the class-I pyridoxal-phosphate-dependent aminotransferase family.</text>
</comment>
<sequence length="416" mass="43970">MSTPVHPYAFAPAMREPQGSPIRELFPYMSLPDMISFAGGYPSPASFDAAALQDAASKAMATNSAQCLQYGPTEGMPALRQALSALMGERGAPLPPEQVVVTSGSQQGFDLLVRAFVAPGTPVWVETPTYPAAVQALRLAGAAVRAIPSDQDGLCVQALAAMLADCPDAERPRLLYLVPTFANPSGRTLALARRRAVLALAAQHRIVVVEDDPYGSLRFDGEPLPSLLSLAAQDPALTPWVIYLGSFSKTMAPGLRLGWMAGPAEILRRAVIAKQVCDLCTSPWLQLAMASCLEDGLLPRQTARIIDLYRHKRDLMVRALADAFGPALRCEIPQGGMFLWCEIDGVADAASLLPHAIAARVMYVPGASFGVDGQRSPALRLSFATASDAQIVQGVARLRQAVVASRGGAGQAATAG</sequence>
<dbReference type="FunFam" id="3.40.640.10:FF:000053">
    <property type="entry name" value="Aminotransferase, class I"/>
    <property type="match status" value="1"/>
</dbReference>
<keyword evidence="6" id="KW-0663">Pyridoxal phosphate</keyword>
<evidence type="ECO:0000313" key="9">
    <source>
        <dbReference type="Proteomes" id="UP000031843"/>
    </source>
</evidence>
<dbReference type="InterPro" id="IPR050859">
    <property type="entry name" value="Class-I_PLP-dep_aminotransf"/>
</dbReference>
<proteinExistence type="inferred from homology"/>
<keyword evidence="5" id="KW-0808">Transferase</keyword>
<evidence type="ECO:0000256" key="6">
    <source>
        <dbReference type="ARBA" id="ARBA00022898"/>
    </source>
</evidence>
<dbReference type="GO" id="GO:0030170">
    <property type="term" value="F:pyridoxal phosphate binding"/>
    <property type="evidence" value="ECO:0007669"/>
    <property type="project" value="InterPro"/>
</dbReference>
<dbReference type="CDD" id="cd00609">
    <property type="entry name" value="AAT_like"/>
    <property type="match status" value="1"/>
</dbReference>
<comment type="cofactor">
    <cofactor evidence="1">
        <name>pyridoxal 5'-phosphate</name>
        <dbReference type="ChEBI" id="CHEBI:597326"/>
    </cofactor>
</comment>
<dbReference type="Gene3D" id="3.40.640.10">
    <property type="entry name" value="Type I PLP-dependent aspartate aminotransferase-like (Major domain)"/>
    <property type="match status" value="1"/>
</dbReference>
<accession>A0A0C4Y572</accession>
<protein>
    <submittedName>
        <fullName evidence="8">Transcriptional regulator, GntR family domain</fullName>
    </submittedName>
</protein>
<evidence type="ECO:0000256" key="4">
    <source>
        <dbReference type="ARBA" id="ARBA00022576"/>
    </source>
</evidence>
<dbReference type="KEGG" id="cbw:RR42_m0600"/>
<keyword evidence="9" id="KW-1185">Reference proteome</keyword>
<dbReference type="InterPro" id="IPR015422">
    <property type="entry name" value="PyrdxlP-dep_Trfase_small"/>
</dbReference>
<comment type="subunit">
    <text evidence="3">Homodimer.</text>
</comment>
<dbReference type="RefSeq" id="WP_043343809.1">
    <property type="nucleotide sequence ID" value="NZ_CP010536.1"/>
</dbReference>
<dbReference type="GO" id="GO:0008483">
    <property type="term" value="F:transaminase activity"/>
    <property type="evidence" value="ECO:0007669"/>
    <property type="project" value="UniProtKB-KW"/>
</dbReference>
<dbReference type="PANTHER" id="PTHR42790">
    <property type="entry name" value="AMINOTRANSFERASE"/>
    <property type="match status" value="1"/>
</dbReference>
<evidence type="ECO:0000256" key="1">
    <source>
        <dbReference type="ARBA" id="ARBA00001933"/>
    </source>
</evidence>
<dbReference type="InterPro" id="IPR015421">
    <property type="entry name" value="PyrdxlP-dep_Trfase_major"/>
</dbReference>
<dbReference type="InterPro" id="IPR004839">
    <property type="entry name" value="Aminotransferase_I/II_large"/>
</dbReference>
<dbReference type="EMBL" id="CP010536">
    <property type="protein sequence ID" value="AJG18013.1"/>
    <property type="molecule type" value="Genomic_DNA"/>
</dbReference>
<evidence type="ECO:0000313" key="8">
    <source>
        <dbReference type="EMBL" id="AJG18013.1"/>
    </source>
</evidence>
<dbReference type="Proteomes" id="UP000031843">
    <property type="component" value="Chromosome main"/>
</dbReference>
<dbReference type="OrthoDB" id="9804020at2"/>
<dbReference type="PANTHER" id="PTHR42790:SF19">
    <property type="entry name" value="KYNURENINE_ALPHA-AMINOADIPATE AMINOTRANSFERASE, MITOCHONDRIAL"/>
    <property type="match status" value="1"/>
</dbReference>
<evidence type="ECO:0000256" key="5">
    <source>
        <dbReference type="ARBA" id="ARBA00022679"/>
    </source>
</evidence>
<dbReference type="Gene3D" id="3.90.1150.10">
    <property type="entry name" value="Aspartate Aminotransferase, domain 1"/>
    <property type="match status" value="1"/>
</dbReference>
<gene>
    <name evidence="8" type="ORF">RR42_m0600</name>
</gene>
<evidence type="ECO:0000256" key="2">
    <source>
        <dbReference type="ARBA" id="ARBA00007441"/>
    </source>
</evidence>
<evidence type="ECO:0000256" key="3">
    <source>
        <dbReference type="ARBA" id="ARBA00011738"/>
    </source>
</evidence>
<dbReference type="STRING" id="68895.RR42_m0600"/>
<dbReference type="InterPro" id="IPR015424">
    <property type="entry name" value="PyrdxlP-dep_Trfase"/>
</dbReference>
<organism evidence="8 9">
    <name type="scientific">Cupriavidus basilensis</name>
    <dbReference type="NCBI Taxonomy" id="68895"/>
    <lineage>
        <taxon>Bacteria</taxon>
        <taxon>Pseudomonadati</taxon>
        <taxon>Pseudomonadota</taxon>
        <taxon>Betaproteobacteria</taxon>
        <taxon>Burkholderiales</taxon>
        <taxon>Burkholderiaceae</taxon>
        <taxon>Cupriavidus</taxon>
    </lineage>
</organism>
<reference evidence="8 9" key="1">
    <citation type="journal article" date="2015" name="Genome Announc.">
        <title>Complete Genome Sequence of Cupriavidus basilensis 4G11, Isolated from the Oak Ridge Field Research Center Site.</title>
        <authorList>
            <person name="Ray J."/>
            <person name="Waters R.J."/>
            <person name="Skerker J.M."/>
            <person name="Kuehl J.V."/>
            <person name="Price M.N."/>
            <person name="Huang J."/>
            <person name="Chakraborty R."/>
            <person name="Arkin A.P."/>
            <person name="Deutschbauer A."/>
        </authorList>
    </citation>
    <scope>NUCLEOTIDE SEQUENCE [LARGE SCALE GENOMIC DNA]</scope>
    <source>
        <strain evidence="8">4G11</strain>
    </source>
</reference>
<evidence type="ECO:0000259" key="7">
    <source>
        <dbReference type="Pfam" id="PF00155"/>
    </source>
</evidence>
<dbReference type="SUPFAM" id="SSF53383">
    <property type="entry name" value="PLP-dependent transferases"/>
    <property type="match status" value="1"/>
</dbReference>